<keyword evidence="3 5" id="KW-0520">NAD</keyword>
<sequence>MTEPICTCEDHGVFATDSEACPICGARGTVLLSGDRRRRLSKFTSGALRHFPDDAGLELDDRGWTEYDALVDAVGRKYEWATGEHVAAVIATDPKGRFERTRGDAAGNRTDTDLVRAAYGHSVDISLEPTESPVPDELYHGTAPENVASILGEGLQPMSRQHVHLSESREEARRVANRHTGDPVILIIDAAGMLADGNRIAKRGTETYTTDRVPPEYILEAKPE</sequence>
<evidence type="ECO:0000256" key="3">
    <source>
        <dbReference type="ARBA" id="ARBA00023027"/>
    </source>
</evidence>
<protein>
    <recommendedName>
        <fullName evidence="5">Probable RNA 2'-phosphotransferase</fullName>
        <ecNumber evidence="5">2.7.1.-</ecNumber>
    </recommendedName>
</protein>
<evidence type="ECO:0000256" key="2">
    <source>
        <dbReference type="ARBA" id="ARBA00022679"/>
    </source>
</evidence>
<dbReference type="GO" id="GO:0003950">
    <property type="term" value="F:NAD+ poly-ADP-ribosyltransferase activity"/>
    <property type="evidence" value="ECO:0007669"/>
    <property type="project" value="InterPro"/>
</dbReference>
<dbReference type="AlphaFoldDB" id="A0A8J8Q6H9"/>
<dbReference type="Pfam" id="PF01885">
    <property type="entry name" value="PTS_2-RNA"/>
    <property type="match status" value="1"/>
</dbReference>
<comment type="caution">
    <text evidence="6">The sequence shown here is derived from an EMBL/GenBank/DDBJ whole genome shotgun (WGS) entry which is preliminary data.</text>
</comment>
<comment type="similarity">
    <text evidence="1 5">Belongs to the KptA/TPT1 family.</text>
</comment>
<dbReference type="HAMAP" id="MF_00299">
    <property type="entry name" value="KptA"/>
    <property type="match status" value="1"/>
</dbReference>
<dbReference type="InterPro" id="IPR022928">
    <property type="entry name" value="RNA_2'-PTrans_KptA"/>
</dbReference>
<dbReference type="RefSeq" id="WP_148855572.1">
    <property type="nucleotide sequence ID" value="NZ_PHNJ01000001.1"/>
</dbReference>
<evidence type="ECO:0000256" key="1">
    <source>
        <dbReference type="ARBA" id="ARBA00009836"/>
    </source>
</evidence>
<dbReference type="Gene3D" id="3.20.170.30">
    <property type="match status" value="1"/>
</dbReference>
<organism evidence="6 7">
    <name type="scientific">Natronococcus pandeyae</name>
    <dbReference type="NCBI Taxonomy" id="2055836"/>
    <lineage>
        <taxon>Archaea</taxon>
        <taxon>Methanobacteriati</taxon>
        <taxon>Methanobacteriota</taxon>
        <taxon>Stenosarchaea group</taxon>
        <taxon>Halobacteria</taxon>
        <taxon>Halobacteriales</taxon>
        <taxon>Natrialbaceae</taxon>
        <taxon>Natronococcus</taxon>
    </lineage>
</organism>
<evidence type="ECO:0000313" key="6">
    <source>
        <dbReference type="EMBL" id="TYL40009.1"/>
    </source>
</evidence>
<dbReference type="InterPro" id="IPR042080">
    <property type="entry name" value="RNA_2'-PTrans_N"/>
</dbReference>
<dbReference type="Gene3D" id="1.10.10.970">
    <property type="entry name" value="RNA 2'-phosphotransferase, Tpt1/KptA family, N-terminal domain"/>
    <property type="match status" value="1"/>
</dbReference>
<evidence type="ECO:0000256" key="5">
    <source>
        <dbReference type="HAMAP-Rule" id="MF_00299"/>
    </source>
</evidence>
<keyword evidence="7" id="KW-1185">Reference proteome</keyword>
<dbReference type="InterPro" id="IPR042081">
    <property type="entry name" value="RNA_2'-PTrans_C"/>
</dbReference>
<dbReference type="PANTHER" id="PTHR12684:SF2">
    <property type="entry name" value="TRNA 2'-PHOSPHOTRANSFERASE 1"/>
    <property type="match status" value="1"/>
</dbReference>
<comment type="function">
    <text evidence="4 5">Removes the 2'-phosphate from RNA via an intermediate in which the phosphate is ADP-ribosylated by NAD followed by a presumed transesterification to release the RNA and generate ADP-ribose 1''-2''-cyclic phosphate (APPR&gt;P). May function as an ADP-ribosylase.</text>
</comment>
<reference evidence="6" key="1">
    <citation type="submission" date="2017-11" db="EMBL/GenBank/DDBJ databases">
        <authorList>
            <person name="Kajale S.C."/>
            <person name="Sharma A."/>
        </authorList>
    </citation>
    <scope>NUCLEOTIDE SEQUENCE</scope>
    <source>
        <strain evidence="6">LS1_42</strain>
    </source>
</reference>
<dbReference type="GO" id="GO:0006388">
    <property type="term" value="P:tRNA splicing, via endonucleolytic cleavage and ligation"/>
    <property type="evidence" value="ECO:0007669"/>
    <property type="project" value="UniProtKB-UniRule"/>
</dbReference>
<accession>A0A8J8Q6H9</accession>
<name>A0A8J8Q6H9_9EURY</name>
<gene>
    <name evidence="5" type="primary">kptA</name>
    <name evidence="6" type="ORF">CV102_00025</name>
</gene>
<dbReference type="SUPFAM" id="SSF56399">
    <property type="entry name" value="ADP-ribosylation"/>
    <property type="match status" value="1"/>
</dbReference>
<dbReference type="GO" id="GO:0000215">
    <property type="term" value="F:tRNA 2'-phosphotransferase activity"/>
    <property type="evidence" value="ECO:0007669"/>
    <property type="project" value="TreeGrafter"/>
</dbReference>
<dbReference type="OrthoDB" id="24376at2157"/>
<keyword evidence="2 5" id="KW-0808">Transferase</keyword>
<proteinExistence type="inferred from homology"/>
<evidence type="ECO:0000256" key="4">
    <source>
        <dbReference type="ARBA" id="ARBA00025212"/>
    </source>
</evidence>
<evidence type="ECO:0000313" key="7">
    <source>
        <dbReference type="Proteomes" id="UP000766904"/>
    </source>
</evidence>
<dbReference type="EC" id="2.7.1.-" evidence="5"/>
<dbReference type="Proteomes" id="UP000766904">
    <property type="component" value="Unassembled WGS sequence"/>
</dbReference>
<dbReference type="EMBL" id="PHNJ01000001">
    <property type="protein sequence ID" value="TYL40009.1"/>
    <property type="molecule type" value="Genomic_DNA"/>
</dbReference>
<dbReference type="PANTHER" id="PTHR12684">
    <property type="entry name" value="PUTATIVE PHOSPHOTRANSFERASE"/>
    <property type="match status" value="1"/>
</dbReference>
<dbReference type="InterPro" id="IPR002745">
    <property type="entry name" value="Ptrans_KptA/Tpt1"/>
</dbReference>